<feature type="compositionally biased region" description="Low complexity" evidence="1">
    <location>
        <begin position="9"/>
        <end position="32"/>
    </location>
</feature>
<keyword evidence="4" id="KW-1185">Reference proteome</keyword>
<evidence type="ECO:0000313" key="4">
    <source>
        <dbReference type="Proteomes" id="UP001055153"/>
    </source>
</evidence>
<proteinExistence type="predicted"/>
<evidence type="ECO:0000313" key="3">
    <source>
        <dbReference type="EMBL" id="GJE00414.1"/>
    </source>
</evidence>
<dbReference type="RefSeq" id="WP_238235302.1">
    <property type="nucleotide sequence ID" value="NZ_BPQQ01000025.1"/>
</dbReference>
<name>A0ABQ4SF66_9HYPH</name>
<dbReference type="Pfam" id="PF18557">
    <property type="entry name" value="NepR"/>
    <property type="match status" value="1"/>
</dbReference>
<sequence>MTNEDPARAKPAPGAGRRRAAQAGFRRQQAGGVDEAVREHLGRALRLAYADLMEAPIPDRFVTLLAALDRDPPAPEEASR</sequence>
<reference evidence="3" key="2">
    <citation type="submission" date="2021-08" db="EMBL/GenBank/DDBJ databases">
        <authorList>
            <person name="Tani A."/>
            <person name="Ola A."/>
            <person name="Ogura Y."/>
            <person name="Katsura K."/>
            <person name="Hayashi T."/>
        </authorList>
    </citation>
    <scope>NUCLEOTIDE SEQUENCE</scope>
    <source>
        <strain evidence="3">DSM 17168</strain>
    </source>
</reference>
<protein>
    <recommendedName>
        <fullName evidence="2">Anti-sigma factor NepR domain-containing protein</fullName>
    </recommendedName>
</protein>
<comment type="caution">
    <text evidence="3">The sequence shown here is derived from an EMBL/GenBank/DDBJ whole genome shotgun (WGS) entry which is preliminary data.</text>
</comment>
<feature type="region of interest" description="Disordered" evidence="1">
    <location>
        <begin position="1"/>
        <end position="33"/>
    </location>
</feature>
<dbReference type="EMBL" id="BPQQ01000025">
    <property type="protein sequence ID" value="GJE00414.1"/>
    <property type="molecule type" value="Genomic_DNA"/>
</dbReference>
<accession>A0ABQ4SF66</accession>
<dbReference type="InterPro" id="IPR041649">
    <property type="entry name" value="NepR"/>
</dbReference>
<evidence type="ECO:0000259" key="2">
    <source>
        <dbReference type="Pfam" id="PF18557"/>
    </source>
</evidence>
<organism evidence="3 4">
    <name type="scientific">Methylobacterium isbiliense</name>
    <dbReference type="NCBI Taxonomy" id="315478"/>
    <lineage>
        <taxon>Bacteria</taxon>
        <taxon>Pseudomonadati</taxon>
        <taxon>Pseudomonadota</taxon>
        <taxon>Alphaproteobacteria</taxon>
        <taxon>Hyphomicrobiales</taxon>
        <taxon>Methylobacteriaceae</taxon>
        <taxon>Methylobacterium</taxon>
    </lineage>
</organism>
<evidence type="ECO:0000256" key="1">
    <source>
        <dbReference type="SAM" id="MobiDB-lite"/>
    </source>
</evidence>
<feature type="domain" description="Anti-sigma factor NepR" evidence="2">
    <location>
        <begin position="39"/>
        <end position="70"/>
    </location>
</feature>
<dbReference type="Proteomes" id="UP001055153">
    <property type="component" value="Unassembled WGS sequence"/>
</dbReference>
<reference evidence="3" key="1">
    <citation type="journal article" date="2021" name="Front. Microbiol.">
        <title>Comprehensive Comparative Genomics and Phenotyping of Methylobacterium Species.</title>
        <authorList>
            <person name="Alessa O."/>
            <person name="Ogura Y."/>
            <person name="Fujitani Y."/>
            <person name="Takami H."/>
            <person name="Hayashi T."/>
            <person name="Sahin N."/>
            <person name="Tani A."/>
        </authorList>
    </citation>
    <scope>NUCLEOTIDE SEQUENCE</scope>
    <source>
        <strain evidence="3">DSM 17168</strain>
    </source>
</reference>
<gene>
    <name evidence="3" type="ORF">GMJLKIPL_2336</name>
</gene>